<keyword evidence="7" id="KW-1185">Reference proteome</keyword>
<feature type="transmembrane region" description="Helical" evidence="5">
    <location>
        <begin position="235"/>
        <end position="255"/>
    </location>
</feature>
<dbReference type="AlphaFoldDB" id="A0A370IB31"/>
<dbReference type="Pfam" id="PF03595">
    <property type="entry name" value="SLAC1"/>
    <property type="match status" value="1"/>
</dbReference>
<sequence>MATGIISIGLHLTDFEVLSVLWLVLAAGAWLVLAADFTVRLLSDQDRWRSEADTPPALTAVAATTVLGTRLALLGWSVLAVFALVIAVAVWPLLLAFVIRRWGARMPGAAFLVCVSTQGIAVLSATLAARDHASWLDWVGLVFWCGGLVLCGLAFGHFDLRQVWTGRGDQWVAAGALAISALAGAELLGAHWTGTAHHVLRVLTLILLALNLIGYVILLLAEFARPRPDYDIRRWATVFPLGMTAVAVYTTAGVIDVPGLSALGRILLFVAVAAWLYTLVALLRARIRVGRV</sequence>
<evidence type="ECO:0000256" key="5">
    <source>
        <dbReference type="SAM" id="Phobius"/>
    </source>
</evidence>
<comment type="subcellular location">
    <subcellularLocation>
        <location evidence="1">Membrane</location>
        <topology evidence="1">Multi-pass membrane protein</topology>
    </subcellularLocation>
</comment>
<evidence type="ECO:0000313" key="6">
    <source>
        <dbReference type="EMBL" id="RDI67907.1"/>
    </source>
</evidence>
<evidence type="ECO:0000313" key="7">
    <source>
        <dbReference type="Proteomes" id="UP000254869"/>
    </source>
</evidence>
<gene>
    <name evidence="6" type="ORF">DFR76_102308</name>
</gene>
<evidence type="ECO:0000256" key="3">
    <source>
        <dbReference type="ARBA" id="ARBA00022989"/>
    </source>
</evidence>
<organism evidence="6 7">
    <name type="scientific">Nocardia pseudobrasiliensis</name>
    <dbReference type="NCBI Taxonomy" id="45979"/>
    <lineage>
        <taxon>Bacteria</taxon>
        <taxon>Bacillati</taxon>
        <taxon>Actinomycetota</taxon>
        <taxon>Actinomycetes</taxon>
        <taxon>Mycobacteriales</taxon>
        <taxon>Nocardiaceae</taxon>
        <taxon>Nocardia</taxon>
    </lineage>
</organism>
<evidence type="ECO:0000256" key="1">
    <source>
        <dbReference type="ARBA" id="ARBA00004141"/>
    </source>
</evidence>
<feature type="transmembrane region" description="Helical" evidence="5">
    <location>
        <begin position="110"/>
        <end position="129"/>
    </location>
</feature>
<reference evidence="6 7" key="1">
    <citation type="submission" date="2018-07" db="EMBL/GenBank/DDBJ databases">
        <title>Genomic Encyclopedia of Type Strains, Phase IV (KMG-IV): sequencing the most valuable type-strain genomes for metagenomic binning, comparative biology and taxonomic classification.</title>
        <authorList>
            <person name="Goeker M."/>
        </authorList>
    </citation>
    <scope>NUCLEOTIDE SEQUENCE [LARGE SCALE GENOMIC DNA]</scope>
    <source>
        <strain evidence="6 7">DSM 44290</strain>
    </source>
</reference>
<name>A0A370IB31_9NOCA</name>
<proteinExistence type="predicted"/>
<evidence type="ECO:0000256" key="4">
    <source>
        <dbReference type="ARBA" id="ARBA00023136"/>
    </source>
</evidence>
<keyword evidence="4 5" id="KW-0472">Membrane</keyword>
<dbReference type="Proteomes" id="UP000254869">
    <property type="component" value="Unassembled WGS sequence"/>
</dbReference>
<dbReference type="STRING" id="1210086.GCA_001613105_00884"/>
<accession>A0A370IB31</accession>
<keyword evidence="3 5" id="KW-1133">Transmembrane helix</keyword>
<dbReference type="CDD" id="cd09319">
    <property type="entry name" value="TDT_like_1"/>
    <property type="match status" value="1"/>
</dbReference>
<dbReference type="InterPro" id="IPR004695">
    <property type="entry name" value="SLAC1/Mae1/Ssu1/TehA"/>
</dbReference>
<dbReference type="EMBL" id="QQBC01000002">
    <property type="protein sequence ID" value="RDI67907.1"/>
    <property type="molecule type" value="Genomic_DNA"/>
</dbReference>
<dbReference type="InterPro" id="IPR038665">
    <property type="entry name" value="Voltage-dep_anion_channel_sf"/>
</dbReference>
<feature type="transmembrane region" description="Helical" evidence="5">
    <location>
        <begin position="261"/>
        <end position="283"/>
    </location>
</feature>
<feature type="transmembrane region" description="Helical" evidence="5">
    <location>
        <begin position="79"/>
        <end position="98"/>
    </location>
</feature>
<dbReference type="GO" id="GO:0016020">
    <property type="term" value="C:membrane"/>
    <property type="evidence" value="ECO:0007669"/>
    <property type="project" value="UniProtKB-SubCell"/>
</dbReference>
<dbReference type="GO" id="GO:0055085">
    <property type="term" value="P:transmembrane transport"/>
    <property type="evidence" value="ECO:0007669"/>
    <property type="project" value="InterPro"/>
</dbReference>
<comment type="caution">
    <text evidence="6">The sequence shown here is derived from an EMBL/GenBank/DDBJ whole genome shotgun (WGS) entry which is preliminary data.</text>
</comment>
<feature type="transmembrane region" description="Helical" evidence="5">
    <location>
        <begin position="172"/>
        <end position="193"/>
    </location>
</feature>
<keyword evidence="2 5" id="KW-0812">Transmembrane</keyword>
<feature type="transmembrane region" description="Helical" evidence="5">
    <location>
        <begin position="141"/>
        <end position="160"/>
    </location>
</feature>
<dbReference type="Gene3D" id="1.50.10.150">
    <property type="entry name" value="Voltage-dependent anion channel"/>
    <property type="match status" value="1"/>
</dbReference>
<feature type="transmembrane region" description="Helical" evidence="5">
    <location>
        <begin position="199"/>
        <end position="223"/>
    </location>
</feature>
<feature type="transmembrane region" description="Helical" evidence="5">
    <location>
        <begin position="20"/>
        <end position="42"/>
    </location>
</feature>
<evidence type="ECO:0000256" key="2">
    <source>
        <dbReference type="ARBA" id="ARBA00022692"/>
    </source>
</evidence>
<protein>
    <submittedName>
        <fullName evidence="6">Voltage-gated anion channel</fullName>
    </submittedName>
</protein>